<dbReference type="CDD" id="cd06174">
    <property type="entry name" value="MFS"/>
    <property type="match status" value="1"/>
</dbReference>
<keyword evidence="1 4" id="KW-0812">Transmembrane</keyword>
<gene>
    <name evidence="6" type="ORF">DFO67_102308</name>
</gene>
<feature type="transmembrane region" description="Helical" evidence="4">
    <location>
        <begin position="300"/>
        <end position="325"/>
    </location>
</feature>
<feature type="domain" description="Major facilitator superfamily (MFS) profile" evidence="5">
    <location>
        <begin position="1"/>
        <end position="392"/>
    </location>
</feature>
<feature type="transmembrane region" description="Helical" evidence="4">
    <location>
        <begin position="244"/>
        <end position="264"/>
    </location>
</feature>
<dbReference type="PROSITE" id="PS50850">
    <property type="entry name" value="MFS"/>
    <property type="match status" value="1"/>
</dbReference>
<evidence type="ECO:0000256" key="2">
    <source>
        <dbReference type="ARBA" id="ARBA00022989"/>
    </source>
</evidence>
<dbReference type="AlphaFoldDB" id="A0A4R8FZ11"/>
<dbReference type="SUPFAM" id="SSF103473">
    <property type="entry name" value="MFS general substrate transporter"/>
    <property type="match status" value="1"/>
</dbReference>
<accession>A0A4R8FZ11</accession>
<dbReference type="PANTHER" id="PTHR23521">
    <property type="entry name" value="TRANSPORTER MFS SUPERFAMILY"/>
    <property type="match status" value="1"/>
</dbReference>
<protein>
    <submittedName>
        <fullName evidence="6">Putative MFS family arabinose efflux permease</fullName>
    </submittedName>
</protein>
<dbReference type="InterPro" id="IPR036259">
    <property type="entry name" value="MFS_trans_sf"/>
</dbReference>
<keyword evidence="3 4" id="KW-0472">Membrane</keyword>
<feature type="transmembrane region" description="Helical" evidence="4">
    <location>
        <begin position="337"/>
        <end position="359"/>
    </location>
</feature>
<evidence type="ECO:0000259" key="5">
    <source>
        <dbReference type="PROSITE" id="PS50850"/>
    </source>
</evidence>
<reference evidence="6 7" key="1">
    <citation type="submission" date="2019-03" db="EMBL/GenBank/DDBJ databases">
        <title>Freshwater and sediment microbial communities from various areas in North America, analyzing microbe dynamics in response to fracking.</title>
        <authorList>
            <person name="Lamendella R."/>
        </authorList>
    </citation>
    <scope>NUCLEOTIDE SEQUENCE [LARGE SCALE GENOMIC DNA]</scope>
    <source>
        <strain evidence="6 7">6_TX</strain>
    </source>
</reference>
<evidence type="ECO:0000256" key="1">
    <source>
        <dbReference type="ARBA" id="ARBA00022692"/>
    </source>
</evidence>
<dbReference type="RefSeq" id="WP_134015978.1">
    <property type="nucleotide sequence ID" value="NZ_SOEC01000002.1"/>
</dbReference>
<dbReference type="GO" id="GO:0022857">
    <property type="term" value="F:transmembrane transporter activity"/>
    <property type="evidence" value="ECO:0007669"/>
    <property type="project" value="InterPro"/>
</dbReference>
<dbReference type="OrthoDB" id="9781976at2"/>
<comment type="caution">
    <text evidence="6">The sequence shown here is derived from an EMBL/GenBank/DDBJ whole genome shotgun (WGS) entry which is preliminary data.</text>
</comment>
<dbReference type="InterPro" id="IPR020846">
    <property type="entry name" value="MFS_dom"/>
</dbReference>
<evidence type="ECO:0000256" key="4">
    <source>
        <dbReference type="SAM" id="Phobius"/>
    </source>
</evidence>
<feature type="transmembrane region" description="Helical" evidence="4">
    <location>
        <begin position="70"/>
        <end position="89"/>
    </location>
</feature>
<evidence type="ECO:0000313" key="7">
    <source>
        <dbReference type="Proteomes" id="UP000294489"/>
    </source>
</evidence>
<feature type="transmembrane region" description="Helical" evidence="4">
    <location>
        <begin position="276"/>
        <end position="294"/>
    </location>
</feature>
<dbReference type="Pfam" id="PF07690">
    <property type="entry name" value="MFS_1"/>
    <property type="match status" value="1"/>
</dbReference>
<dbReference type="PANTHER" id="PTHR23521:SF3">
    <property type="entry name" value="MFS TRANSPORTER"/>
    <property type="match status" value="1"/>
</dbReference>
<feature type="transmembrane region" description="Helical" evidence="4">
    <location>
        <begin position="157"/>
        <end position="180"/>
    </location>
</feature>
<dbReference type="EMBL" id="SOEC01000002">
    <property type="protein sequence ID" value="TDX32355.1"/>
    <property type="molecule type" value="Genomic_DNA"/>
</dbReference>
<feature type="transmembrane region" description="Helical" evidence="4">
    <location>
        <begin position="365"/>
        <end position="381"/>
    </location>
</feature>
<keyword evidence="2 4" id="KW-1133">Transmembrane helix</keyword>
<evidence type="ECO:0000256" key="3">
    <source>
        <dbReference type="ARBA" id="ARBA00023136"/>
    </source>
</evidence>
<dbReference type="Gene3D" id="1.20.1250.20">
    <property type="entry name" value="MFS general substrate transporter like domains"/>
    <property type="match status" value="1"/>
</dbReference>
<name>A0A4R8FZ11_9GAMM</name>
<dbReference type="InterPro" id="IPR011701">
    <property type="entry name" value="MFS"/>
</dbReference>
<evidence type="ECO:0000313" key="6">
    <source>
        <dbReference type="EMBL" id="TDX32355.1"/>
    </source>
</evidence>
<sequence length="392" mass="41074">MTIFLIAVAELFGTALWFTPNAVIGALQQAWGLAATDLGWLTGAVQVGFLLGTLGIGLSGLADRFDASRLFAGACLVGAVSNALLPLAGGFWPAVFLRLITGMTLAGIYPIGMKLMVGWAPGRTGLGLAWLVGMLVLGTALPHALHGISMADMFDLPWASGIWGASLLAMLAGLMIWRLGEAPQVRVSKRHATAARAGLDFGVFTIPGYRRAAGGYFGHMWELYTLWALLPLLLASAVPQASPVTLALGSFALIAIGGPGCWLGGWLSQRIGSRHVAMLGLAGSGTCCLIYPWMTALPAGATLVFLGLWSALAVVDSAHFSALSARAVPTQRLGTALTLQNAIGFGISVLSLVLLVPVWPLLEHWVAWLLLPGPLAGLWLIRQPITNTPEAT</sequence>
<dbReference type="Proteomes" id="UP000294489">
    <property type="component" value="Unassembled WGS sequence"/>
</dbReference>
<organism evidence="6 7">
    <name type="scientific">Modicisalibacter xianhensis</name>
    <dbReference type="NCBI Taxonomy" id="442341"/>
    <lineage>
        <taxon>Bacteria</taxon>
        <taxon>Pseudomonadati</taxon>
        <taxon>Pseudomonadota</taxon>
        <taxon>Gammaproteobacteria</taxon>
        <taxon>Oceanospirillales</taxon>
        <taxon>Halomonadaceae</taxon>
        <taxon>Modicisalibacter</taxon>
    </lineage>
</organism>
<feature type="transmembrane region" description="Helical" evidence="4">
    <location>
        <begin position="125"/>
        <end position="145"/>
    </location>
</feature>
<dbReference type="GO" id="GO:0005886">
    <property type="term" value="C:plasma membrane"/>
    <property type="evidence" value="ECO:0007669"/>
    <property type="project" value="TreeGrafter"/>
</dbReference>
<feature type="transmembrane region" description="Helical" evidence="4">
    <location>
        <begin position="38"/>
        <end position="58"/>
    </location>
</feature>
<proteinExistence type="predicted"/>
<feature type="transmembrane region" description="Helical" evidence="4">
    <location>
        <begin position="95"/>
        <end position="113"/>
    </location>
</feature>
<feature type="transmembrane region" description="Helical" evidence="4">
    <location>
        <begin position="220"/>
        <end position="238"/>
    </location>
</feature>